<keyword evidence="1" id="KW-0969">Cilium</keyword>
<evidence type="ECO:0000313" key="1">
    <source>
        <dbReference type="EMBL" id="MBL0370696.1"/>
    </source>
</evidence>
<sequence length="115" mass="13398">MYQFSYAEIMADDVAGSRDREKQVLDRAVELLRLAMQNGRESREAVEALYYTRRVWIAFIDDLRNPENQLPANLRADLISIGVWVLKETDRIRLRQSENFKGIADIITIIRDGLK</sequence>
<reference evidence="1" key="1">
    <citation type="submission" date="2021-01" db="EMBL/GenBank/DDBJ databases">
        <title>Rhizobium sp. strain KVB221 16S ribosomal RNA gene Genome sequencing and assembly.</title>
        <authorList>
            <person name="Kang M."/>
        </authorList>
    </citation>
    <scope>NUCLEOTIDE SEQUENCE</scope>
    <source>
        <strain evidence="1">KVB221</strain>
    </source>
</reference>
<protein>
    <submittedName>
        <fullName evidence="1">Flagellar biosynthesis regulator FlaF</fullName>
    </submittedName>
</protein>
<accession>A0A936YQ22</accession>
<evidence type="ECO:0000313" key="2">
    <source>
        <dbReference type="Proteomes" id="UP000633219"/>
    </source>
</evidence>
<organism evidence="1 2">
    <name type="scientific">Rhizobium setariae</name>
    <dbReference type="NCBI Taxonomy" id="2801340"/>
    <lineage>
        <taxon>Bacteria</taxon>
        <taxon>Pseudomonadati</taxon>
        <taxon>Pseudomonadota</taxon>
        <taxon>Alphaproteobacteria</taxon>
        <taxon>Hyphomicrobiales</taxon>
        <taxon>Rhizobiaceae</taxon>
        <taxon>Rhizobium/Agrobacterium group</taxon>
        <taxon>Rhizobium</taxon>
    </lineage>
</organism>
<dbReference type="AlphaFoldDB" id="A0A936YQ22"/>
<comment type="caution">
    <text evidence="1">The sequence shown here is derived from an EMBL/GenBank/DDBJ whole genome shotgun (WGS) entry which is preliminary data.</text>
</comment>
<dbReference type="InterPro" id="IPR010845">
    <property type="entry name" value="FlaF"/>
</dbReference>
<dbReference type="GO" id="GO:0044781">
    <property type="term" value="P:bacterial-type flagellum organization"/>
    <property type="evidence" value="ECO:0007669"/>
    <property type="project" value="InterPro"/>
</dbReference>
<dbReference type="EMBL" id="JAEQNC010000001">
    <property type="protein sequence ID" value="MBL0370696.1"/>
    <property type="molecule type" value="Genomic_DNA"/>
</dbReference>
<dbReference type="Proteomes" id="UP000633219">
    <property type="component" value="Unassembled WGS sequence"/>
</dbReference>
<keyword evidence="1" id="KW-0966">Cell projection</keyword>
<proteinExistence type="predicted"/>
<gene>
    <name evidence="1" type="primary">flaF</name>
    <name evidence="1" type="ORF">JJB09_01520</name>
</gene>
<name>A0A936YQ22_9HYPH</name>
<dbReference type="Pfam" id="PF07309">
    <property type="entry name" value="FlaF"/>
    <property type="match status" value="1"/>
</dbReference>
<dbReference type="RefSeq" id="WP_201652074.1">
    <property type="nucleotide sequence ID" value="NZ_JAEQNC010000001.1"/>
</dbReference>
<keyword evidence="1" id="KW-0282">Flagellum</keyword>
<keyword evidence="2" id="KW-1185">Reference proteome</keyword>
<dbReference type="NCBIfam" id="NF009434">
    <property type="entry name" value="PRK12793.1"/>
    <property type="match status" value="1"/>
</dbReference>